<dbReference type="EMBL" id="JAODYH010000011">
    <property type="protein sequence ID" value="MCT9812663.1"/>
    <property type="molecule type" value="Genomic_DNA"/>
</dbReference>
<dbReference type="InterPro" id="IPR000847">
    <property type="entry name" value="LysR_HTH_N"/>
</dbReference>
<dbReference type="Gene3D" id="1.10.10.10">
    <property type="entry name" value="Winged helix-like DNA-binding domain superfamily/Winged helix DNA-binding domain"/>
    <property type="match status" value="1"/>
</dbReference>
<dbReference type="Proteomes" id="UP001525968">
    <property type="component" value="Unassembled WGS sequence"/>
</dbReference>
<evidence type="ECO:0000256" key="4">
    <source>
        <dbReference type="ARBA" id="ARBA00023163"/>
    </source>
</evidence>
<dbReference type="SUPFAM" id="SSF46785">
    <property type="entry name" value="Winged helix' DNA-binding domain"/>
    <property type="match status" value="1"/>
</dbReference>
<organism evidence="6 7">
    <name type="scientific">Acidovorax bellezanensis</name>
    <dbReference type="NCBI Taxonomy" id="2976702"/>
    <lineage>
        <taxon>Bacteria</taxon>
        <taxon>Pseudomonadati</taxon>
        <taxon>Pseudomonadota</taxon>
        <taxon>Betaproteobacteria</taxon>
        <taxon>Burkholderiales</taxon>
        <taxon>Comamonadaceae</taxon>
        <taxon>Acidovorax</taxon>
    </lineage>
</organism>
<dbReference type="RefSeq" id="WP_261501908.1">
    <property type="nucleotide sequence ID" value="NZ_JAODYH010000011.1"/>
</dbReference>
<evidence type="ECO:0000313" key="6">
    <source>
        <dbReference type="EMBL" id="MCT9812663.1"/>
    </source>
</evidence>
<evidence type="ECO:0000256" key="1">
    <source>
        <dbReference type="ARBA" id="ARBA00009437"/>
    </source>
</evidence>
<feature type="domain" description="HTH lysR-type" evidence="5">
    <location>
        <begin position="15"/>
        <end position="72"/>
    </location>
</feature>
<reference evidence="6 7" key="1">
    <citation type="submission" date="2022-09" db="EMBL/GenBank/DDBJ databases">
        <title>Draft genome of isolate Be4.</title>
        <authorList>
            <person name="Sanchez-Castro I."/>
            <person name="Martinez-Rodriguez P."/>
            <person name="Descostes M."/>
            <person name="Merroun M."/>
        </authorList>
    </citation>
    <scope>NUCLEOTIDE SEQUENCE [LARGE SCALE GENOMIC DNA]</scope>
    <source>
        <strain evidence="6 7">Be4</strain>
    </source>
</reference>
<keyword evidence="3" id="KW-0238">DNA-binding</keyword>
<evidence type="ECO:0000256" key="2">
    <source>
        <dbReference type="ARBA" id="ARBA00023015"/>
    </source>
</evidence>
<dbReference type="InterPro" id="IPR036388">
    <property type="entry name" value="WH-like_DNA-bd_sf"/>
</dbReference>
<proteinExistence type="inferred from homology"/>
<keyword evidence="2" id="KW-0805">Transcription regulation</keyword>
<name>A0ABT2PU37_9BURK</name>
<keyword evidence="4" id="KW-0804">Transcription</keyword>
<evidence type="ECO:0000256" key="3">
    <source>
        <dbReference type="ARBA" id="ARBA00023125"/>
    </source>
</evidence>
<accession>A0ABT2PU37</accession>
<dbReference type="PANTHER" id="PTHR30579">
    <property type="entry name" value="TRANSCRIPTIONAL REGULATOR"/>
    <property type="match status" value="1"/>
</dbReference>
<protein>
    <submittedName>
        <fullName evidence="6">LysR family transcriptional regulator</fullName>
    </submittedName>
</protein>
<dbReference type="InterPro" id="IPR036390">
    <property type="entry name" value="WH_DNA-bd_sf"/>
</dbReference>
<evidence type="ECO:0000259" key="5">
    <source>
        <dbReference type="PROSITE" id="PS50931"/>
    </source>
</evidence>
<evidence type="ECO:0000313" key="7">
    <source>
        <dbReference type="Proteomes" id="UP001525968"/>
    </source>
</evidence>
<dbReference type="Pfam" id="PF00126">
    <property type="entry name" value="HTH_1"/>
    <property type="match status" value="1"/>
</dbReference>
<dbReference type="PANTHER" id="PTHR30579:SF7">
    <property type="entry name" value="HTH-TYPE TRANSCRIPTIONAL REGULATOR LRHA-RELATED"/>
    <property type="match status" value="1"/>
</dbReference>
<dbReference type="PROSITE" id="PS50931">
    <property type="entry name" value="HTH_LYSR"/>
    <property type="match status" value="1"/>
</dbReference>
<keyword evidence="7" id="KW-1185">Reference proteome</keyword>
<dbReference type="Pfam" id="PF03466">
    <property type="entry name" value="LysR_substrate"/>
    <property type="match status" value="1"/>
</dbReference>
<dbReference type="SUPFAM" id="SSF53850">
    <property type="entry name" value="Periplasmic binding protein-like II"/>
    <property type="match status" value="1"/>
</dbReference>
<dbReference type="InterPro" id="IPR050176">
    <property type="entry name" value="LTTR"/>
</dbReference>
<dbReference type="PRINTS" id="PR00039">
    <property type="entry name" value="HTHLYSR"/>
</dbReference>
<gene>
    <name evidence="6" type="ORF">N0K08_18690</name>
</gene>
<dbReference type="Gene3D" id="3.40.190.10">
    <property type="entry name" value="Periplasmic binding protein-like II"/>
    <property type="match status" value="2"/>
</dbReference>
<comment type="similarity">
    <text evidence="1">Belongs to the LysR transcriptional regulatory family.</text>
</comment>
<dbReference type="InterPro" id="IPR005119">
    <property type="entry name" value="LysR_subst-bd"/>
</dbReference>
<comment type="caution">
    <text evidence="6">The sequence shown here is derived from an EMBL/GenBank/DDBJ whole genome shotgun (WGS) entry which is preliminary data.</text>
</comment>
<sequence>MPSRRTADSTPEPMLDPRLLRSFIAIVDTHSFSLAAQRLHMTQSTISQQLARLEEAVGQTLVDRAARPIQPTVAGERLLGYARRILALQEEAASALADPAGTVSIRMGIPEDLVSRAMAEVFGSFTQRHREIHLDVTAGLSRDLTARYRAGEFDIVIAKEPVASPDCRASFPEALAWFESVDAPQAWSQPLALVAFPQGGLYREAMFERMEQEQLRSYIAFTGNSLHNVLVAVEAGLGLSLLPLSATAGYRVRRCMRLPAEPAISVAIYAWENTGPVAELMERMGEVLAARCAQHATRAGGSQ</sequence>